<dbReference type="RefSeq" id="WP_026817485.1">
    <property type="nucleotide sequence ID" value="NZ_AUFF01000010.1"/>
</dbReference>
<dbReference type="GO" id="GO:0046872">
    <property type="term" value="F:metal ion binding"/>
    <property type="evidence" value="ECO:0007669"/>
    <property type="project" value="UniProtKB-KW"/>
</dbReference>
<proteinExistence type="inferred from homology"/>
<evidence type="ECO:0000313" key="7">
    <source>
        <dbReference type="EMBL" id="KFN50593.1"/>
    </source>
</evidence>
<dbReference type="InterPro" id="IPR001279">
    <property type="entry name" value="Metallo-B-lactamas"/>
</dbReference>
<comment type="caution">
    <text evidence="7">The sequence shown here is derived from an EMBL/GenBank/DDBJ whole genome shotgun (WGS) entry which is preliminary data.</text>
</comment>
<reference evidence="7 8" key="1">
    <citation type="submission" date="2013-09" db="EMBL/GenBank/DDBJ databases">
        <title>Genome sequencing of Arenimonas composti.</title>
        <authorList>
            <person name="Chen F."/>
            <person name="Wang G."/>
        </authorList>
    </citation>
    <scope>NUCLEOTIDE SEQUENCE [LARGE SCALE GENOMIC DNA]</scope>
    <source>
        <strain evidence="7 8">TR7-09</strain>
    </source>
</reference>
<sequence length="280" mass="30642">MSATRLQWKIYEAGFCRHPERATRAGAPLAACEFPALVFRLTHPRHGHLLFDTGYSRHFFRATDGFPERLYRWVTPVHLRTGASFAEQLQREGIAAGDIAWVLLSHLHGDHVGGVGDFAKARIGLARAAWDELCALGRVAALRRGLIPRLLDEDARRRLHFFEDCAAAALPAATAGFGQGRDLFGDGSVVIVPLPGHARGHVGLLFEDAEGPVLLVADAAWSSAAIRDNVPPPALVTAWLGDTARYRDTLAKLQALQRAQPALRIVPSHCREWRPAAAPR</sequence>
<dbReference type="SMART" id="SM00849">
    <property type="entry name" value="Lactamase_B"/>
    <property type="match status" value="1"/>
</dbReference>
<dbReference type="Proteomes" id="UP000029391">
    <property type="component" value="Unassembled WGS sequence"/>
</dbReference>
<evidence type="ECO:0000259" key="6">
    <source>
        <dbReference type="SMART" id="SM00849"/>
    </source>
</evidence>
<gene>
    <name evidence="7" type="ORF">P873_05380</name>
</gene>
<dbReference type="STRING" id="1121013.GCA_000426365_02575"/>
<feature type="domain" description="Metallo-beta-lactamase" evidence="6">
    <location>
        <begin position="35"/>
        <end position="269"/>
    </location>
</feature>
<dbReference type="Gene3D" id="3.60.15.10">
    <property type="entry name" value="Ribonuclease Z/Hydroxyacylglutathione hydrolase-like"/>
    <property type="match status" value="1"/>
</dbReference>
<evidence type="ECO:0000256" key="2">
    <source>
        <dbReference type="ARBA" id="ARBA00007749"/>
    </source>
</evidence>
<accession>A0A091BD47</accession>
<dbReference type="InterPro" id="IPR051013">
    <property type="entry name" value="MBL_superfamily_lactonases"/>
</dbReference>
<keyword evidence="3" id="KW-0479">Metal-binding</keyword>
<protein>
    <recommendedName>
        <fullName evidence="6">Metallo-beta-lactamase domain-containing protein</fullName>
    </recommendedName>
</protein>
<keyword evidence="5" id="KW-0862">Zinc</keyword>
<dbReference type="PANTHER" id="PTHR42978:SF2">
    <property type="entry name" value="102 KBASES UNSTABLE REGION: FROM 1 TO 119443"/>
    <property type="match status" value="1"/>
</dbReference>
<dbReference type="GO" id="GO:0016787">
    <property type="term" value="F:hydrolase activity"/>
    <property type="evidence" value="ECO:0007669"/>
    <property type="project" value="UniProtKB-KW"/>
</dbReference>
<evidence type="ECO:0000256" key="4">
    <source>
        <dbReference type="ARBA" id="ARBA00022801"/>
    </source>
</evidence>
<dbReference type="eggNOG" id="COG0491">
    <property type="taxonomic scope" value="Bacteria"/>
</dbReference>
<dbReference type="OrthoDB" id="5443440at2"/>
<keyword evidence="4" id="KW-0378">Hydrolase</keyword>
<keyword evidence="8" id="KW-1185">Reference proteome</keyword>
<dbReference type="InterPro" id="IPR036866">
    <property type="entry name" value="RibonucZ/Hydroxyglut_hydro"/>
</dbReference>
<comment type="cofactor">
    <cofactor evidence="1">
        <name>Zn(2+)</name>
        <dbReference type="ChEBI" id="CHEBI:29105"/>
    </cofactor>
</comment>
<comment type="similarity">
    <text evidence="2">Belongs to the metallo-beta-lactamase superfamily.</text>
</comment>
<dbReference type="PANTHER" id="PTHR42978">
    <property type="entry name" value="QUORUM-QUENCHING LACTONASE YTNP-RELATED-RELATED"/>
    <property type="match status" value="1"/>
</dbReference>
<dbReference type="AlphaFoldDB" id="A0A091BD47"/>
<evidence type="ECO:0000256" key="5">
    <source>
        <dbReference type="ARBA" id="ARBA00022833"/>
    </source>
</evidence>
<dbReference type="CDD" id="cd07730">
    <property type="entry name" value="metallo-hydrolase-like_MBL-fold"/>
    <property type="match status" value="1"/>
</dbReference>
<name>A0A091BD47_9GAMM</name>
<organism evidence="7 8">
    <name type="scientific">Arenimonas composti TR7-09 = DSM 18010</name>
    <dbReference type="NCBI Taxonomy" id="1121013"/>
    <lineage>
        <taxon>Bacteria</taxon>
        <taxon>Pseudomonadati</taxon>
        <taxon>Pseudomonadota</taxon>
        <taxon>Gammaproteobacteria</taxon>
        <taxon>Lysobacterales</taxon>
        <taxon>Lysobacteraceae</taxon>
        <taxon>Arenimonas</taxon>
    </lineage>
</organism>
<evidence type="ECO:0000256" key="3">
    <source>
        <dbReference type="ARBA" id="ARBA00022723"/>
    </source>
</evidence>
<dbReference type="SUPFAM" id="SSF56281">
    <property type="entry name" value="Metallo-hydrolase/oxidoreductase"/>
    <property type="match status" value="1"/>
</dbReference>
<evidence type="ECO:0000256" key="1">
    <source>
        <dbReference type="ARBA" id="ARBA00001947"/>
    </source>
</evidence>
<dbReference type="Pfam" id="PF00753">
    <property type="entry name" value="Lactamase_B"/>
    <property type="match status" value="1"/>
</dbReference>
<evidence type="ECO:0000313" key="8">
    <source>
        <dbReference type="Proteomes" id="UP000029391"/>
    </source>
</evidence>
<dbReference type="EMBL" id="AWXU01000017">
    <property type="protein sequence ID" value="KFN50593.1"/>
    <property type="molecule type" value="Genomic_DNA"/>
</dbReference>